<accession>A0A2K3CNU4</accession>
<dbReference type="PANTHER" id="PTHR14226">
    <property type="entry name" value="NEUROPATHY TARGET ESTERASE/SWISS CHEESE D.MELANOGASTER"/>
    <property type="match status" value="1"/>
</dbReference>
<reference evidence="7 8" key="1">
    <citation type="journal article" date="2007" name="Science">
        <title>The Chlamydomonas genome reveals the evolution of key animal and plant functions.</title>
        <authorList>
            <person name="Merchant S.S."/>
            <person name="Prochnik S.E."/>
            <person name="Vallon O."/>
            <person name="Harris E.H."/>
            <person name="Karpowicz S.J."/>
            <person name="Witman G.B."/>
            <person name="Terry A."/>
            <person name="Salamov A."/>
            <person name="Fritz-Laylin L.K."/>
            <person name="Marechal-Drouard L."/>
            <person name="Marshall W.F."/>
            <person name="Qu L.H."/>
            <person name="Nelson D.R."/>
            <person name="Sanderfoot A.A."/>
            <person name="Spalding M.H."/>
            <person name="Kapitonov V.V."/>
            <person name="Ren Q."/>
            <person name="Ferris P."/>
            <person name="Lindquist E."/>
            <person name="Shapiro H."/>
            <person name="Lucas S.M."/>
            <person name="Grimwood J."/>
            <person name="Schmutz J."/>
            <person name="Cardol P."/>
            <person name="Cerutti H."/>
            <person name="Chanfreau G."/>
            <person name="Chen C.L."/>
            <person name="Cognat V."/>
            <person name="Croft M.T."/>
            <person name="Dent R."/>
            <person name="Dutcher S."/>
            <person name="Fernandez E."/>
            <person name="Fukuzawa H."/>
            <person name="Gonzalez-Ballester D."/>
            <person name="Gonzalez-Halphen D."/>
            <person name="Hallmann A."/>
            <person name="Hanikenne M."/>
            <person name="Hippler M."/>
            <person name="Inwood W."/>
            <person name="Jabbari K."/>
            <person name="Kalanon M."/>
            <person name="Kuras R."/>
            <person name="Lefebvre P.A."/>
            <person name="Lemaire S.D."/>
            <person name="Lobanov A.V."/>
            <person name="Lohr M."/>
            <person name="Manuell A."/>
            <person name="Meier I."/>
            <person name="Mets L."/>
            <person name="Mittag M."/>
            <person name="Mittelmeier T."/>
            <person name="Moroney J.V."/>
            <person name="Moseley J."/>
            <person name="Napoli C."/>
            <person name="Nedelcu A.M."/>
            <person name="Niyogi K."/>
            <person name="Novoselov S.V."/>
            <person name="Paulsen I.T."/>
            <person name="Pazour G."/>
            <person name="Purton S."/>
            <person name="Ral J.P."/>
            <person name="Riano-Pachon D.M."/>
            <person name="Riekhof W."/>
            <person name="Rymarquis L."/>
            <person name="Schroda M."/>
            <person name="Stern D."/>
            <person name="Umen J."/>
            <person name="Willows R."/>
            <person name="Wilson N."/>
            <person name="Zimmer S.L."/>
            <person name="Allmer J."/>
            <person name="Balk J."/>
            <person name="Bisova K."/>
            <person name="Chen C.J."/>
            <person name="Elias M."/>
            <person name="Gendler K."/>
            <person name="Hauser C."/>
            <person name="Lamb M.R."/>
            <person name="Ledford H."/>
            <person name="Long J.C."/>
            <person name="Minagawa J."/>
            <person name="Page M.D."/>
            <person name="Pan J."/>
            <person name="Pootakham W."/>
            <person name="Roje S."/>
            <person name="Rose A."/>
            <person name="Stahlberg E."/>
            <person name="Terauchi A.M."/>
            <person name="Yang P."/>
            <person name="Ball S."/>
            <person name="Bowler C."/>
            <person name="Dieckmann C.L."/>
            <person name="Gladyshev V.N."/>
            <person name="Green P."/>
            <person name="Jorgensen R."/>
            <person name="Mayfield S."/>
            <person name="Mueller-Roeber B."/>
            <person name="Rajamani S."/>
            <person name="Sayre R.T."/>
            <person name="Brokstein P."/>
            <person name="Dubchak I."/>
            <person name="Goodstein D."/>
            <person name="Hornick L."/>
            <person name="Huang Y.W."/>
            <person name="Jhaveri J."/>
            <person name="Luo Y."/>
            <person name="Martinez D."/>
            <person name="Ngau W.C."/>
            <person name="Otillar B."/>
            <person name="Poliakov A."/>
            <person name="Porter A."/>
            <person name="Szajkowski L."/>
            <person name="Werner G."/>
            <person name="Zhou K."/>
            <person name="Grigoriev I.V."/>
            <person name="Rokhsar D.S."/>
            <person name="Grossman A.R."/>
        </authorList>
    </citation>
    <scope>NUCLEOTIDE SEQUENCE [LARGE SCALE GENOMIC DNA]</scope>
    <source>
        <strain evidence="8">CC-503</strain>
    </source>
</reference>
<keyword evidence="1 4" id="KW-0378">Hydrolase</keyword>
<keyword evidence="3 4" id="KW-0443">Lipid metabolism</keyword>
<dbReference type="Proteomes" id="UP000006906">
    <property type="component" value="Chromosome 17"/>
</dbReference>
<dbReference type="FunCoup" id="A0A2K3CNU4">
    <property type="interactions" value="467"/>
</dbReference>
<feature type="short sequence motif" description="GXGXXG" evidence="4">
    <location>
        <begin position="155"/>
        <end position="160"/>
    </location>
</feature>
<dbReference type="ExpressionAtlas" id="A0A2K3CNU4">
    <property type="expression patterns" value="baseline"/>
</dbReference>
<evidence type="ECO:0000313" key="7">
    <source>
        <dbReference type="EMBL" id="PNW69945.1"/>
    </source>
</evidence>
<dbReference type="GO" id="GO:0016042">
    <property type="term" value="P:lipid catabolic process"/>
    <property type="evidence" value="ECO:0007669"/>
    <property type="project" value="UniProtKB-UniRule"/>
</dbReference>
<dbReference type="GeneID" id="5717335"/>
<evidence type="ECO:0000256" key="1">
    <source>
        <dbReference type="ARBA" id="ARBA00022801"/>
    </source>
</evidence>
<dbReference type="Gramene" id="PNW69945">
    <property type="protein sequence ID" value="PNW69945"/>
    <property type="gene ID" value="CHLRE_17g699100v5"/>
</dbReference>
<feature type="short sequence motif" description="GXSXG" evidence="4">
    <location>
        <begin position="182"/>
        <end position="186"/>
    </location>
</feature>
<keyword evidence="2 4" id="KW-0442">Lipid degradation</keyword>
<dbReference type="SUPFAM" id="SSF52151">
    <property type="entry name" value="FabD/lysophospholipase-like"/>
    <property type="match status" value="1"/>
</dbReference>
<feature type="region of interest" description="Disordered" evidence="5">
    <location>
        <begin position="559"/>
        <end position="589"/>
    </location>
</feature>
<evidence type="ECO:0000313" key="8">
    <source>
        <dbReference type="Proteomes" id="UP000006906"/>
    </source>
</evidence>
<dbReference type="STRING" id="3055.A0A2K3CNU4"/>
<comment type="caution">
    <text evidence="4">Lacks conserved residue(s) required for the propagation of feature annotation.</text>
</comment>
<dbReference type="RefSeq" id="XP_001691785.2">
    <property type="nucleotide sequence ID" value="XM_001691733.2"/>
</dbReference>
<dbReference type="PROSITE" id="PS51635">
    <property type="entry name" value="PNPLA"/>
    <property type="match status" value="1"/>
</dbReference>
<dbReference type="InterPro" id="IPR021771">
    <property type="entry name" value="Triacylglycerol_lipase_N"/>
</dbReference>
<evidence type="ECO:0000256" key="4">
    <source>
        <dbReference type="PROSITE-ProRule" id="PRU01161"/>
    </source>
</evidence>
<keyword evidence="8" id="KW-1185">Reference proteome</keyword>
<dbReference type="CDD" id="cd07231">
    <property type="entry name" value="Pat_SDP1-like"/>
    <property type="match status" value="1"/>
</dbReference>
<protein>
    <recommendedName>
        <fullName evidence="6">PNPLA domain-containing protein</fullName>
    </recommendedName>
</protein>
<dbReference type="Pfam" id="PF11815">
    <property type="entry name" value="DUF3336"/>
    <property type="match status" value="1"/>
</dbReference>
<proteinExistence type="predicted"/>
<dbReference type="KEGG" id="cre:CHLRE_17g699100v5"/>
<evidence type="ECO:0000256" key="2">
    <source>
        <dbReference type="ARBA" id="ARBA00022963"/>
    </source>
</evidence>
<sequence length="939" mass="97043">MDARHRRRACLRRLLSAANSYEQWREIAEQLYALEEADMPAGDVSTRRAARLYDRKLLLEKTNHLRSVRATGNVKEIMLALRTDLIRNIANIAKSQLHEHFVSIPDDIGRYLAEMKEQLAQLVEWPEDELSAEEKLAFFRETRHTFGRTALLLSGGGGLGTFHIGVVKALFERQLLPRVLAGSSVGSIVCGIIATKTDAELRDLFSRLDEFDVGFFSNSRAVELVQHLINKGSLQDMSYMIKKLRGLMGDATFLEAYERTGRILNVTVCPADTNEPPRLLNYLTAPNALIWSAVAASSAFPGLYPAQHILARNSRGEIIRFSAQSTNDSLERRWRDGSLELDLPVQALGEMFNCNHFLVSQTNPHIVPLLNLKKALSRKWANVLEAELKHRCQVAQWLLPEWVPSKWLMLFTQAWEGDITMTLPSALWHLSKTIVNPTTEELIRNVKVGEVATWEKISAIECNCSIEATLDKCLANIANQVRGYRLQRMHNRIPSWLHMSAVGLPAVASWGDSEFAEAAASIAAAAASGGARGTSWGTPHAAATSLVLADAAAAGGGIGDGGLPPLPMPPPAPSTGRRSGVATGVAGGPSPTHPLAVAASMTTSTLALLNLGGGGLPGGAGVGSPPRGLGVLGSSPGPRGGMPASYSLAALQHGGRGAGGAVDGLPRPRYSDGGMAFASPGCGGGGTAATAAGAVSGVPVALGAVPAAAVHANGHHHNGVLGGPHHHGAPHHGHGGHGLGLGTIGGLMGGLMGGVDGLLRMGSSPQRFGPLSGYVGGGATGTVAGGLRGVGTGGGGGGGASAVPTLPTWVDAASECEDSASDAAAQTAGSTGAGSSSAAGAAGGTAGGGEPGSGRNSRSDSAGRISQELLDLAYCDCTDSSARDLWSTLLPLAQQSVSLGETAPARVGGGASATGLATAAAARRAGGTSDPDALDVFAY</sequence>
<feature type="active site" description="Proton acceptor" evidence="4">
    <location>
        <position position="336"/>
    </location>
</feature>
<dbReference type="OrthoDB" id="15478at2759"/>
<evidence type="ECO:0000256" key="5">
    <source>
        <dbReference type="SAM" id="MobiDB-lite"/>
    </source>
</evidence>
<evidence type="ECO:0000259" key="6">
    <source>
        <dbReference type="PROSITE" id="PS51635"/>
    </source>
</evidence>
<feature type="domain" description="PNPLA" evidence="6">
    <location>
        <begin position="151"/>
        <end position="349"/>
    </location>
</feature>
<feature type="region of interest" description="Disordered" evidence="5">
    <location>
        <begin position="815"/>
        <end position="862"/>
    </location>
</feature>
<dbReference type="PANTHER" id="PTHR14226:SF10">
    <property type="entry name" value="TRIACYLGLYCEROL LIPASE 4-RELATED"/>
    <property type="match status" value="1"/>
</dbReference>
<dbReference type="InterPro" id="IPR050301">
    <property type="entry name" value="NTE"/>
</dbReference>
<dbReference type="InterPro" id="IPR016035">
    <property type="entry name" value="Acyl_Trfase/lysoPLipase"/>
</dbReference>
<feature type="active site" description="Nucleophile" evidence="4">
    <location>
        <position position="184"/>
    </location>
</feature>
<gene>
    <name evidence="7" type="ORF">CHLRE_17g699100v5</name>
</gene>
<dbReference type="Pfam" id="PF01734">
    <property type="entry name" value="Patatin"/>
    <property type="match status" value="1"/>
</dbReference>
<dbReference type="InParanoid" id="A0A2K3CNU4"/>
<feature type="compositionally biased region" description="Low complexity" evidence="5">
    <location>
        <begin position="821"/>
        <end position="840"/>
    </location>
</feature>
<feature type="compositionally biased region" description="Gly residues" evidence="5">
    <location>
        <begin position="841"/>
        <end position="852"/>
    </location>
</feature>
<dbReference type="Gene3D" id="3.40.1090.10">
    <property type="entry name" value="Cytosolic phospholipase A2 catalytic domain"/>
    <property type="match status" value="1"/>
</dbReference>
<dbReference type="OMA" id="SAIECNC"/>
<organism evidence="7 8">
    <name type="scientific">Chlamydomonas reinhardtii</name>
    <name type="common">Chlamydomonas smithii</name>
    <dbReference type="NCBI Taxonomy" id="3055"/>
    <lineage>
        <taxon>Eukaryota</taxon>
        <taxon>Viridiplantae</taxon>
        <taxon>Chlorophyta</taxon>
        <taxon>core chlorophytes</taxon>
        <taxon>Chlorophyceae</taxon>
        <taxon>CS clade</taxon>
        <taxon>Chlamydomonadales</taxon>
        <taxon>Chlamydomonadaceae</taxon>
        <taxon>Chlamydomonas</taxon>
    </lineage>
</organism>
<dbReference type="PaxDb" id="3055-EDP04893"/>
<dbReference type="EMBL" id="CM008978">
    <property type="protein sequence ID" value="PNW69945.1"/>
    <property type="molecule type" value="Genomic_DNA"/>
</dbReference>
<feature type="compositionally biased region" description="Pro residues" evidence="5">
    <location>
        <begin position="564"/>
        <end position="573"/>
    </location>
</feature>
<dbReference type="InterPro" id="IPR002641">
    <property type="entry name" value="PNPLA_dom"/>
</dbReference>
<dbReference type="GO" id="GO:0004806">
    <property type="term" value="F:triacylglycerol lipase activity"/>
    <property type="evidence" value="ECO:0007669"/>
    <property type="project" value="InterPro"/>
</dbReference>
<evidence type="ECO:0000256" key="3">
    <source>
        <dbReference type="ARBA" id="ARBA00023098"/>
    </source>
</evidence>
<dbReference type="AlphaFoldDB" id="A0A2K3CNU4"/>
<name>A0A2K3CNU4_CHLRE</name>